<proteinExistence type="predicted"/>
<feature type="region of interest" description="Disordered" evidence="1">
    <location>
        <begin position="486"/>
        <end position="515"/>
    </location>
</feature>
<dbReference type="EMBL" id="FN653461">
    <property type="protein sequence ID" value="CBY15269.1"/>
    <property type="molecule type" value="Genomic_DNA"/>
</dbReference>
<organism evidence="2">
    <name type="scientific">Oikopleura dioica</name>
    <name type="common">Tunicate</name>
    <dbReference type="NCBI Taxonomy" id="34765"/>
    <lineage>
        <taxon>Eukaryota</taxon>
        <taxon>Metazoa</taxon>
        <taxon>Chordata</taxon>
        <taxon>Tunicata</taxon>
        <taxon>Appendicularia</taxon>
        <taxon>Copelata</taxon>
        <taxon>Oikopleuridae</taxon>
        <taxon>Oikopleura</taxon>
    </lineage>
</organism>
<feature type="region of interest" description="Disordered" evidence="1">
    <location>
        <begin position="451"/>
        <end position="472"/>
    </location>
</feature>
<feature type="compositionally biased region" description="Basic and acidic residues" evidence="1">
    <location>
        <begin position="50"/>
        <end position="68"/>
    </location>
</feature>
<evidence type="ECO:0000256" key="1">
    <source>
        <dbReference type="SAM" id="MobiDB-lite"/>
    </source>
</evidence>
<reference evidence="2" key="1">
    <citation type="journal article" date="2010" name="Science">
        <title>Plasticity of animal genome architecture unmasked by rapid evolution of a pelagic tunicate.</title>
        <authorList>
            <person name="Denoeud F."/>
            <person name="Henriet S."/>
            <person name="Mungpakdee S."/>
            <person name="Aury J.M."/>
            <person name="Da Silva C."/>
            <person name="Brinkmann H."/>
            <person name="Mikhaleva J."/>
            <person name="Olsen L.C."/>
            <person name="Jubin C."/>
            <person name="Canestro C."/>
            <person name="Bouquet J.M."/>
            <person name="Danks G."/>
            <person name="Poulain J."/>
            <person name="Campsteijn C."/>
            <person name="Adamski M."/>
            <person name="Cross I."/>
            <person name="Yadetie F."/>
            <person name="Muffato M."/>
            <person name="Louis A."/>
            <person name="Butcher S."/>
            <person name="Tsagkogeorga G."/>
            <person name="Konrad A."/>
            <person name="Singh S."/>
            <person name="Jensen M.F."/>
            <person name="Cong E.H."/>
            <person name="Eikeseth-Otteraa H."/>
            <person name="Noel B."/>
            <person name="Anthouard V."/>
            <person name="Porcel B.M."/>
            <person name="Kachouri-Lafond R."/>
            <person name="Nishino A."/>
            <person name="Ugolini M."/>
            <person name="Chourrout P."/>
            <person name="Nishida H."/>
            <person name="Aasland R."/>
            <person name="Huzurbazar S."/>
            <person name="Westhof E."/>
            <person name="Delsuc F."/>
            <person name="Lehrach H."/>
            <person name="Reinhardt R."/>
            <person name="Weissenbach J."/>
            <person name="Roy S.W."/>
            <person name="Artiguenave F."/>
            <person name="Postlethwait J.H."/>
            <person name="Manak J.R."/>
            <person name="Thompson E.M."/>
            <person name="Jaillon O."/>
            <person name="Du Pasquier L."/>
            <person name="Boudinot P."/>
            <person name="Liberles D.A."/>
            <person name="Volff J.N."/>
            <person name="Philippe H."/>
            <person name="Lenhard B."/>
            <person name="Roest Crollius H."/>
            <person name="Wincker P."/>
            <person name="Chourrout D."/>
        </authorList>
    </citation>
    <scope>NUCLEOTIDE SEQUENCE [LARGE SCALE GENOMIC DNA]</scope>
</reference>
<dbReference type="Proteomes" id="UP000001307">
    <property type="component" value="Unassembled WGS sequence"/>
</dbReference>
<feature type="region of interest" description="Disordered" evidence="1">
    <location>
        <begin position="39"/>
        <end position="75"/>
    </location>
</feature>
<accession>E4Y057</accession>
<evidence type="ECO:0000313" key="3">
    <source>
        <dbReference type="Proteomes" id="UP000001307"/>
    </source>
</evidence>
<protein>
    <submittedName>
        <fullName evidence="2">Uncharacterized protein</fullName>
    </submittedName>
</protein>
<name>E4Y057_OIKDI</name>
<gene>
    <name evidence="2" type="ORF">GSOID_T00012165001</name>
</gene>
<evidence type="ECO:0000313" key="2">
    <source>
        <dbReference type="EMBL" id="CBY15269.1"/>
    </source>
</evidence>
<sequence length="526" mass="58139">MEKKNFEHSRKKKVRSCLRPRFLPTALEGVDDAPDFAESVVTHGDNFDPPSRRHDAQSPVSEPKKHVQFDAASIKRKTDRQEVIDRFKNPLPPKPADDTLIRDLMCLSPVHVVLEPDVVASFKAEPRIRIVTSRSYQIFDGDKIVQYGGATSSSEMPIGEQGEAVHEESRGLYFARTSCNKAEPPDMPRRRVITSEDFSPRRSPRLIERQRKRRADTDPDFTVPKIASKLTRNFKRAGRRAVGRVAQKVLKHATQAVDNFMDENAKKIKDSGANESEAFGTPKKKRKLAVAAVKKLVGTVKGVAQVPASLAITASLGQYSASVGLKKTPEAHRVRVIKRAAVMKSPSRRALVFGYDRDSDRDRSEILPLPCCEAVDGEISGITGRGNLSTILEGDTDTDDVEVDVEMPGLEPIPADEVPQAWKGKRLPFAPNFQTQEAKKREEQDIFSPRKATSVNGRENTRTAQASNNPQKVASLKQLCAAAVDDVSASVERVPDDQAPQGTTSGEGQSKDAYDKVIEEMIASHF</sequence>
<dbReference type="InParanoid" id="E4Y057"/>
<dbReference type="AlphaFoldDB" id="E4Y057"/>
<feature type="region of interest" description="Disordered" evidence="1">
    <location>
        <begin position="195"/>
        <end position="221"/>
    </location>
</feature>
<keyword evidence="3" id="KW-1185">Reference proteome</keyword>